<organism evidence="2 3">
    <name type="scientific">Megasphaera massiliensis</name>
    <dbReference type="NCBI Taxonomy" id="1232428"/>
    <lineage>
        <taxon>Bacteria</taxon>
        <taxon>Bacillati</taxon>
        <taxon>Bacillota</taxon>
        <taxon>Negativicutes</taxon>
        <taxon>Veillonellales</taxon>
        <taxon>Veillonellaceae</taxon>
        <taxon>Megasphaera</taxon>
    </lineage>
</organism>
<keyword evidence="3" id="KW-1185">Reference proteome</keyword>
<dbReference type="Pfam" id="PF11694">
    <property type="entry name" value="DUF3290"/>
    <property type="match status" value="1"/>
</dbReference>
<feature type="transmembrane region" description="Helical" evidence="1">
    <location>
        <begin position="50"/>
        <end position="66"/>
    </location>
</feature>
<keyword evidence="1" id="KW-0472">Membrane</keyword>
<comment type="caution">
    <text evidence="2">The sequence shown here is derived from an EMBL/GenBank/DDBJ whole genome shotgun (WGS) entry which is preliminary data.</text>
</comment>
<dbReference type="RefSeq" id="WP_062412907.1">
    <property type="nucleotide sequence ID" value="NZ_JAJCIO010000001.1"/>
</dbReference>
<evidence type="ECO:0000256" key="1">
    <source>
        <dbReference type="SAM" id="Phobius"/>
    </source>
</evidence>
<reference evidence="2 3" key="1">
    <citation type="submission" date="2022-06" db="EMBL/GenBank/DDBJ databases">
        <title>Isolation of gut microbiota from human fecal samples.</title>
        <authorList>
            <person name="Pamer E.G."/>
            <person name="Barat B."/>
            <person name="Waligurski E."/>
            <person name="Medina S."/>
            <person name="Paddock L."/>
            <person name="Mostad J."/>
        </authorList>
    </citation>
    <scope>NUCLEOTIDE SEQUENCE [LARGE SCALE GENOMIC DNA]</scope>
    <source>
        <strain evidence="2 3">DFI.1.1</strain>
    </source>
</reference>
<dbReference type="Proteomes" id="UP001206692">
    <property type="component" value="Unassembled WGS sequence"/>
</dbReference>
<evidence type="ECO:0000313" key="3">
    <source>
        <dbReference type="Proteomes" id="UP001206692"/>
    </source>
</evidence>
<keyword evidence="1" id="KW-1133">Transmembrane helix</keyword>
<name>A0ABT1SNP8_9FIRM</name>
<dbReference type="EMBL" id="JANGEW010000001">
    <property type="protein sequence ID" value="MCQ5341481.1"/>
    <property type="molecule type" value="Genomic_DNA"/>
</dbReference>
<evidence type="ECO:0000313" key="2">
    <source>
        <dbReference type="EMBL" id="MCQ5341481.1"/>
    </source>
</evidence>
<accession>A0ABT1SNP8</accession>
<sequence>MQFYTYAYLESQAHVNYLFQYGLIFFILVALIVITAKYMSNRLKSKYRDLSIILLLIGLFLIGSNWDSYSRQRETTENTSRMTQFLDTFSDNMTLSKSDIAVNSLRLQDGMLVKIRDDYYRIDFNSSYTAYRINRVYLIQKDVKLVDVSH</sequence>
<feature type="transmembrane region" description="Helical" evidence="1">
    <location>
        <begin position="18"/>
        <end position="38"/>
    </location>
</feature>
<protein>
    <submittedName>
        <fullName evidence="2">DUF3290 domain-containing protein</fullName>
    </submittedName>
</protein>
<dbReference type="InterPro" id="IPR021707">
    <property type="entry name" value="DUF3290"/>
</dbReference>
<keyword evidence="1" id="KW-0812">Transmembrane</keyword>
<proteinExistence type="predicted"/>
<gene>
    <name evidence="2" type="ORF">NE675_00320</name>
</gene>